<comment type="catalytic activity">
    <reaction evidence="37">
        <text>a 2,3-saturated acyl-[ACP] + NADP(+) = a (2E)-enoyl-[ACP] + NADPH + H(+)</text>
        <dbReference type="Rhea" id="RHEA:22564"/>
        <dbReference type="Rhea" id="RHEA-COMP:9925"/>
        <dbReference type="Rhea" id="RHEA-COMP:9926"/>
        <dbReference type="ChEBI" id="CHEBI:15378"/>
        <dbReference type="ChEBI" id="CHEBI:57783"/>
        <dbReference type="ChEBI" id="CHEBI:58349"/>
        <dbReference type="ChEBI" id="CHEBI:78784"/>
        <dbReference type="ChEBI" id="CHEBI:78785"/>
        <dbReference type="EC" id="1.3.1.39"/>
    </reaction>
    <physiologicalReaction direction="right-to-left" evidence="37">
        <dbReference type="Rhea" id="RHEA:22566"/>
    </physiologicalReaction>
</comment>
<dbReference type="GO" id="GO:0006633">
    <property type="term" value="P:fatty acid biosynthetic process"/>
    <property type="evidence" value="ECO:0007669"/>
    <property type="project" value="InterPro"/>
</dbReference>
<dbReference type="InterPro" id="IPR002364">
    <property type="entry name" value="Quin_OxRdtase/zeta-crystal_CS"/>
</dbReference>
<feature type="active site" description="Proton donor; for dehydratase activity" evidence="50">
    <location>
        <position position="1108"/>
    </location>
</feature>
<dbReference type="InterPro" id="IPR032821">
    <property type="entry name" value="PKS_assoc"/>
</dbReference>
<dbReference type="InterPro" id="IPR049551">
    <property type="entry name" value="PKS_DH_C"/>
</dbReference>
<dbReference type="InterPro" id="IPR001227">
    <property type="entry name" value="Ac_transferase_dom_sf"/>
</dbReference>
<evidence type="ECO:0000256" key="24">
    <source>
        <dbReference type="ARBA" id="ARBA00047451"/>
    </source>
</evidence>
<comment type="catalytic activity">
    <reaction evidence="40">
        <text>3-oxotetradecanoyl-[ACP] + NADPH + H(+) = (3R)-hydroxytetradecanoyl-[ACP] + NADP(+)</text>
        <dbReference type="Rhea" id="RHEA:41888"/>
        <dbReference type="Rhea" id="RHEA-COMP:9645"/>
        <dbReference type="Rhea" id="RHEA-COMP:9646"/>
        <dbReference type="ChEBI" id="CHEBI:15378"/>
        <dbReference type="ChEBI" id="CHEBI:57783"/>
        <dbReference type="ChEBI" id="CHEBI:58349"/>
        <dbReference type="ChEBI" id="CHEBI:78473"/>
        <dbReference type="ChEBI" id="CHEBI:78474"/>
    </reaction>
    <physiologicalReaction direction="left-to-right" evidence="40">
        <dbReference type="Rhea" id="RHEA:41889"/>
    </physiologicalReaction>
</comment>
<dbReference type="Pfam" id="PF08240">
    <property type="entry name" value="ADH_N"/>
    <property type="match status" value="1"/>
</dbReference>
<dbReference type="InterPro" id="IPR016039">
    <property type="entry name" value="Thiolase-like"/>
</dbReference>
<dbReference type="Gene3D" id="3.40.366.10">
    <property type="entry name" value="Malonyl-Coenzyme A Acyl Carrier Protein, domain 2"/>
    <property type="match status" value="1"/>
</dbReference>
<dbReference type="InterPro" id="IPR014043">
    <property type="entry name" value="Acyl_transferase_dom"/>
</dbReference>
<comment type="catalytic activity">
    <reaction evidence="20">
        <text>3-oxooctadecanoyl-[ACP] + NADPH + H(+) = (3R)-hydroxyoctadecanoyl-[ACP] + NADP(+)</text>
        <dbReference type="Rhea" id="RHEA:41920"/>
        <dbReference type="Rhea" id="RHEA-COMP:9653"/>
        <dbReference type="Rhea" id="RHEA-COMP:9654"/>
        <dbReference type="ChEBI" id="CHEBI:15378"/>
        <dbReference type="ChEBI" id="CHEBI:57783"/>
        <dbReference type="ChEBI" id="CHEBI:58349"/>
        <dbReference type="ChEBI" id="CHEBI:78487"/>
        <dbReference type="ChEBI" id="CHEBI:78488"/>
    </reaction>
    <physiologicalReaction direction="left-to-right" evidence="20">
        <dbReference type="Rhea" id="RHEA:41921"/>
    </physiologicalReaction>
</comment>
<dbReference type="FunFam" id="3.40.47.10:FF:000019">
    <property type="entry name" value="Polyketide synthase type I"/>
    <property type="match status" value="1"/>
</dbReference>
<evidence type="ECO:0000256" key="49">
    <source>
        <dbReference type="ARBA" id="ARBA00049533"/>
    </source>
</evidence>
<evidence type="ECO:0000256" key="17">
    <source>
        <dbReference type="ARBA" id="ARBA00023401"/>
    </source>
</evidence>
<evidence type="ECO:0000256" key="21">
    <source>
        <dbReference type="ARBA" id="ARBA00047394"/>
    </source>
</evidence>
<comment type="catalytic activity">
    <reaction evidence="29">
        <text>3-oxobutanoyl-[ACP] + NADPH + H(+) = (3R)-hydroxybutanoyl-[ACP] + NADP(+)</text>
        <dbReference type="Rhea" id="RHEA:41804"/>
        <dbReference type="Rhea" id="RHEA-COMP:9625"/>
        <dbReference type="Rhea" id="RHEA-COMP:9626"/>
        <dbReference type="ChEBI" id="CHEBI:15378"/>
        <dbReference type="ChEBI" id="CHEBI:57783"/>
        <dbReference type="ChEBI" id="CHEBI:58349"/>
        <dbReference type="ChEBI" id="CHEBI:78450"/>
        <dbReference type="ChEBI" id="CHEBI:78451"/>
    </reaction>
    <physiologicalReaction direction="left-to-right" evidence="29">
        <dbReference type="Rhea" id="RHEA:41805"/>
    </physiologicalReaction>
</comment>
<dbReference type="SMART" id="SM00825">
    <property type="entry name" value="PKS_KS"/>
    <property type="match status" value="1"/>
</dbReference>
<evidence type="ECO:0000256" key="11">
    <source>
        <dbReference type="ARBA" id="ARBA00023351"/>
    </source>
</evidence>
<evidence type="ECO:0000256" key="15">
    <source>
        <dbReference type="ARBA" id="ARBA00023398"/>
    </source>
</evidence>
<dbReference type="GO" id="GO:0016297">
    <property type="term" value="F:fatty acyl-[ACP] hydrolase activity"/>
    <property type="evidence" value="ECO:0007669"/>
    <property type="project" value="UniProtKB-EC"/>
</dbReference>
<dbReference type="PROSITE" id="PS01162">
    <property type="entry name" value="QOR_ZETA_CRYSTAL"/>
    <property type="match status" value="1"/>
</dbReference>
<evidence type="ECO:0000256" key="47">
    <source>
        <dbReference type="ARBA" id="ARBA00049449"/>
    </source>
</evidence>
<feature type="domain" description="Ketosynthase family 3 (KS3)" evidence="51">
    <location>
        <begin position="6"/>
        <end position="436"/>
    </location>
</feature>
<dbReference type="Pfam" id="PF00975">
    <property type="entry name" value="Thioesterase"/>
    <property type="match status" value="1"/>
</dbReference>
<dbReference type="RefSeq" id="XP_056574477.1">
    <property type="nucleotide sequence ID" value="XM_056728662.1"/>
</dbReference>
<dbReference type="GeneID" id="81467845"/>
<evidence type="ECO:0000256" key="37">
    <source>
        <dbReference type="ARBA" id="ARBA00048650"/>
    </source>
</evidence>
<evidence type="ECO:0000256" key="18">
    <source>
        <dbReference type="ARBA" id="ARBA00023402"/>
    </source>
</evidence>
<dbReference type="InterPro" id="IPR020843">
    <property type="entry name" value="ER"/>
</dbReference>
<evidence type="ECO:0000256" key="33">
    <source>
        <dbReference type="ARBA" id="ARBA00048289"/>
    </source>
</evidence>
<evidence type="ECO:0000256" key="46">
    <source>
        <dbReference type="ARBA" id="ARBA00049422"/>
    </source>
</evidence>
<evidence type="ECO:0000256" key="5">
    <source>
        <dbReference type="ARBA" id="ARBA00022799"/>
    </source>
</evidence>
<dbReference type="Pfam" id="PF00109">
    <property type="entry name" value="ketoacyl-synt"/>
    <property type="match status" value="1"/>
</dbReference>
<comment type="catalytic activity">
    <reaction evidence="35">
        <text>a fatty acyl-[ACP] + malonyl-[ACP] + H(+) = a 3-oxoacyl-[ACP] + holo-[ACP] + CO2</text>
        <dbReference type="Rhea" id="RHEA:22836"/>
        <dbReference type="Rhea" id="RHEA-COMP:9623"/>
        <dbReference type="Rhea" id="RHEA-COMP:9685"/>
        <dbReference type="Rhea" id="RHEA-COMP:9916"/>
        <dbReference type="Rhea" id="RHEA-COMP:14125"/>
        <dbReference type="ChEBI" id="CHEBI:15378"/>
        <dbReference type="ChEBI" id="CHEBI:16526"/>
        <dbReference type="ChEBI" id="CHEBI:64479"/>
        <dbReference type="ChEBI" id="CHEBI:78449"/>
        <dbReference type="ChEBI" id="CHEBI:78776"/>
        <dbReference type="ChEBI" id="CHEBI:138651"/>
        <dbReference type="EC" id="2.3.1.41"/>
    </reaction>
    <physiologicalReaction direction="left-to-right" evidence="35">
        <dbReference type="Rhea" id="RHEA:22837"/>
    </physiologicalReaction>
</comment>
<comment type="catalytic activity">
    <reaction evidence="41">
        <text>(2E)-octadecenoyl-[ACP] + NADPH + H(+) = octadecanoyl-[ACP] + NADP(+)</text>
        <dbReference type="Rhea" id="RHEA:41928"/>
        <dbReference type="Rhea" id="RHEA-COMP:9655"/>
        <dbReference type="Rhea" id="RHEA-COMP:9656"/>
        <dbReference type="ChEBI" id="CHEBI:15378"/>
        <dbReference type="ChEBI" id="CHEBI:57783"/>
        <dbReference type="ChEBI" id="CHEBI:58349"/>
        <dbReference type="ChEBI" id="CHEBI:78489"/>
        <dbReference type="ChEBI" id="CHEBI:78495"/>
    </reaction>
    <physiologicalReaction direction="left-to-right" evidence="41">
        <dbReference type="Rhea" id="RHEA:41929"/>
    </physiologicalReaction>
</comment>
<comment type="catalytic activity">
    <reaction evidence="10">
        <text>(3R)-hydroxyoctanoyl-[ACP] = (2E)-octenoyl-[ACP] + H2O</text>
        <dbReference type="Rhea" id="RHEA:41844"/>
        <dbReference type="Rhea" id="RHEA-COMP:9634"/>
        <dbReference type="Rhea" id="RHEA-COMP:9635"/>
        <dbReference type="ChEBI" id="CHEBI:15377"/>
        <dbReference type="ChEBI" id="CHEBI:78461"/>
        <dbReference type="ChEBI" id="CHEBI:78462"/>
    </reaction>
    <physiologicalReaction direction="left-to-right" evidence="10">
        <dbReference type="Rhea" id="RHEA:41845"/>
    </physiologicalReaction>
</comment>
<name>A0A9W9R9T3_9EURO</name>
<dbReference type="CDD" id="cd00833">
    <property type="entry name" value="PKS"/>
    <property type="match status" value="1"/>
</dbReference>
<evidence type="ECO:0000256" key="35">
    <source>
        <dbReference type="ARBA" id="ARBA00048506"/>
    </source>
</evidence>
<evidence type="ECO:0000256" key="16">
    <source>
        <dbReference type="ARBA" id="ARBA00023399"/>
    </source>
</evidence>
<dbReference type="InterPro" id="IPR057326">
    <property type="entry name" value="KR_dom"/>
</dbReference>
<comment type="catalytic activity">
    <reaction evidence="26">
        <text>dodecanoyl-[ACP] + malonyl-[ACP] + H(+) = 3-oxotetradecanoyl-[ACP] + holo-[ACP] + CO2</text>
        <dbReference type="Rhea" id="RHEA:41884"/>
        <dbReference type="Rhea" id="RHEA-COMP:9623"/>
        <dbReference type="Rhea" id="RHEA-COMP:9644"/>
        <dbReference type="Rhea" id="RHEA-COMP:9645"/>
        <dbReference type="Rhea" id="RHEA-COMP:9685"/>
        <dbReference type="ChEBI" id="CHEBI:15378"/>
        <dbReference type="ChEBI" id="CHEBI:16526"/>
        <dbReference type="ChEBI" id="CHEBI:64479"/>
        <dbReference type="ChEBI" id="CHEBI:65264"/>
        <dbReference type="ChEBI" id="CHEBI:78449"/>
        <dbReference type="ChEBI" id="CHEBI:78473"/>
    </reaction>
    <physiologicalReaction direction="left-to-right" evidence="26">
        <dbReference type="Rhea" id="RHEA:41885"/>
    </physiologicalReaction>
</comment>
<dbReference type="FunFam" id="3.40.50.720:FF:000209">
    <property type="entry name" value="Polyketide synthase Pks12"/>
    <property type="match status" value="1"/>
</dbReference>
<dbReference type="InterPro" id="IPR049552">
    <property type="entry name" value="PKS_DH_N"/>
</dbReference>
<dbReference type="InterPro" id="IPR014030">
    <property type="entry name" value="Ketoacyl_synth_N"/>
</dbReference>
<dbReference type="Pfam" id="PF02801">
    <property type="entry name" value="Ketoacyl-synt_C"/>
    <property type="match status" value="1"/>
</dbReference>
<dbReference type="GO" id="GO:0008270">
    <property type="term" value="F:zinc ion binding"/>
    <property type="evidence" value="ECO:0007669"/>
    <property type="project" value="InterPro"/>
</dbReference>
<evidence type="ECO:0000256" key="8">
    <source>
        <dbReference type="ARBA" id="ARBA00023268"/>
    </source>
</evidence>
<evidence type="ECO:0000256" key="12">
    <source>
        <dbReference type="ARBA" id="ARBA00023373"/>
    </source>
</evidence>
<dbReference type="SUPFAM" id="SSF53901">
    <property type="entry name" value="Thiolase-like"/>
    <property type="match status" value="1"/>
</dbReference>
<dbReference type="Gene3D" id="3.40.47.10">
    <property type="match status" value="1"/>
</dbReference>
<dbReference type="Pfam" id="PF21089">
    <property type="entry name" value="PKS_DH_N"/>
    <property type="match status" value="1"/>
</dbReference>
<dbReference type="Pfam" id="PF08659">
    <property type="entry name" value="KR"/>
    <property type="match status" value="1"/>
</dbReference>
<dbReference type="Gene3D" id="3.10.129.110">
    <property type="entry name" value="Polyketide synthase dehydratase"/>
    <property type="match status" value="1"/>
</dbReference>
<evidence type="ECO:0000256" key="32">
    <source>
        <dbReference type="ARBA" id="ARBA00048281"/>
    </source>
</evidence>
<dbReference type="InterPro" id="IPR001031">
    <property type="entry name" value="Thioesterase"/>
</dbReference>
<comment type="catalytic activity">
    <reaction evidence="23">
        <text>3-oxodecanoyl-[ACP] + NADPH + H(+) = (3R)-hydroxydecanoyl-[ACP] + NADP(+)</text>
        <dbReference type="Rhea" id="RHEA:41856"/>
        <dbReference type="Rhea" id="RHEA-COMP:9637"/>
        <dbReference type="Rhea" id="RHEA-COMP:9638"/>
        <dbReference type="ChEBI" id="CHEBI:15378"/>
        <dbReference type="ChEBI" id="CHEBI:57783"/>
        <dbReference type="ChEBI" id="CHEBI:58349"/>
        <dbReference type="ChEBI" id="CHEBI:78464"/>
        <dbReference type="ChEBI" id="CHEBI:78466"/>
    </reaction>
    <physiologicalReaction direction="left-to-right" evidence="23">
        <dbReference type="Rhea" id="RHEA:41857"/>
    </physiologicalReaction>
</comment>
<evidence type="ECO:0000256" key="50">
    <source>
        <dbReference type="PROSITE-ProRule" id="PRU01363"/>
    </source>
</evidence>
<dbReference type="PROSITE" id="PS52004">
    <property type="entry name" value="KS3_2"/>
    <property type="match status" value="1"/>
</dbReference>
<dbReference type="InterPro" id="IPR014031">
    <property type="entry name" value="Ketoacyl_synth_C"/>
</dbReference>
<evidence type="ECO:0000313" key="53">
    <source>
        <dbReference type="EMBL" id="KAJ5356330.1"/>
    </source>
</evidence>
<organism evidence="53 54">
    <name type="scientific">Penicillium concentricum</name>
    <dbReference type="NCBI Taxonomy" id="293559"/>
    <lineage>
        <taxon>Eukaryota</taxon>
        <taxon>Fungi</taxon>
        <taxon>Dikarya</taxon>
        <taxon>Ascomycota</taxon>
        <taxon>Pezizomycotina</taxon>
        <taxon>Eurotiomycetes</taxon>
        <taxon>Eurotiomycetidae</taxon>
        <taxon>Eurotiales</taxon>
        <taxon>Aspergillaceae</taxon>
        <taxon>Penicillium</taxon>
    </lineage>
</organism>
<evidence type="ECO:0000256" key="23">
    <source>
        <dbReference type="ARBA" id="ARBA00047440"/>
    </source>
</evidence>
<dbReference type="InterPro" id="IPR011032">
    <property type="entry name" value="GroES-like_sf"/>
</dbReference>
<comment type="function">
    <text evidence="19">Fatty acid synthetase is a multifunctional enzyme that catalyzes the de novo biosynthesis of long-chain saturated fatty acids starting from acetyl-CoA and malonyl-CoA in the presence of NADPH. This multifunctional protein contains 7 catalytic activities and a site for the binding of the prosthetic group 4'-phosphopantetheine of the acyl carrier protein ([ACP]) domain.</text>
</comment>
<comment type="catalytic activity">
    <reaction evidence="45">
        <text>3-oxohexadecanoyl-[ACP] + NADPH + H(+) = (3R)-hydroxyhexadecanoyl-[ACP] + NADP(+)</text>
        <dbReference type="Rhea" id="RHEA:41904"/>
        <dbReference type="Rhea" id="RHEA-COMP:9649"/>
        <dbReference type="Rhea" id="RHEA-COMP:9650"/>
        <dbReference type="ChEBI" id="CHEBI:15378"/>
        <dbReference type="ChEBI" id="CHEBI:57783"/>
        <dbReference type="ChEBI" id="CHEBI:58349"/>
        <dbReference type="ChEBI" id="CHEBI:78478"/>
        <dbReference type="ChEBI" id="CHEBI:78480"/>
    </reaction>
    <physiologicalReaction direction="left-to-right" evidence="45">
        <dbReference type="Rhea" id="RHEA:41905"/>
    </physiologicalReaction>
</comment>
<dbReference type="SUPFAM" id="SSF53474">
    <property type="entry name" value="alpha/beta-Hydrolases"/>
    <property type="match status" value="1"/>
</dbReference>
<comment type="catalytic activity">
    <reaction evidence="30">
        <text>acetyl-[ACP] + malonyl-[ACP] + H(+) = 3-oxobutanoyl-[ACP] + holo-[ACP] + CO2</text>
        <dbReference type="Rhea" id="RHEA:41800"/>
        <dbReference type="Rhea" id="RHEA-COMP:9621"/>
        <dbReference type="Rhea" id="RHEA-COMP:9623"/>
        <dbReference type="Rhea" id="RHEA-COMP:9625"/>
        <dbReference type="Rhea" id="RHEA-COMP:9685"/>
        <dbReference type="ChEBI" id="CHEBI:15378"/>
        <dbReference type="ChEBI" id="CHEBI:16526"/>
        <dbReference type="ChEBI" id="CHEBI:64479"/>
        <dbReference type="ChEBI" id="CHEBI:78446"/>
        <dbReference type="ChEBI" id="CHEBI:78449"/>
        <dbReference type="ChEBI" id="CHEBI:78450"/>
    </reaction>
    <physiologicalReaction direction="left-to-right" evidence="30">
        <dbReference type="Rhea" id="RHEA:41801"/>
    </physiologicalReaction>
</comment>
<dbReference type="InterPro" id="IPR016035">
    <property type="entry name" value="Acyl_Trfase/lysoPLipase"/>
</dbReference>
<evidence type="ECO:0000259" key="52">
    <source>
        <dbReference type="PROSITE" id="PS52019"/>
    </source>
</evidence>
<keyword evidence="7" id="KW-0663">Pyridoxal phosphate</keyword>
<keyword evidence="5" id="KW-0702">S-nitrosylation</keyword>
<feature type="region of interest" description="C-terminal hotdog fold" evidence="50">
    <location>
        <begin position="1047"/>
        <end position="1193"/>
    </location>
</feature>
<reference evidence="53" key="2">
    <citation type="journal article" date="2023" name="IMA Fungus">
        <title>Comparative genomic study of the Penicillium genus elucidates a diverse pangenome and 15 lateral gene transfer events.</title>
        <authorList>
            <person name="Petersen C."/>
            <person name="Sorensen T."/>
            <person name="Nielsen M.R."/>
            <person name="Sondergaard T.E."/>
            <person name="Sorensen J.L."/>
            <person name="Fitzpatrick D.A."/>
            <person name="Frisvad J.C."/>
            <person name="Nielsen K.L."/>
        </authorList>
    </citation>
    <scope>NUCLEOTIDE SEQUENCE</scope>
    <source>
        <strain evidence="53">IBT 3081</strain>
    </source>
</reference>
<comment type="catalytic activity">
    <reaction evidence="24">
        <text>tetradecanoyl-[ACP] + malonyl-[ACP] + H(+) = 3-oxohexadecanoyl-[ACP] + holo-[ACP] + CO2</text>
        <dbReference type="Rhea" id="RHEA:41900"/>
        <dbReference type="Rhea" id="RHEA-COMP:9623"/>
        <dbReference type="Rhea" id="RHEA-COMP:9648"/>
        <dbReference type="Rhea" id="RHEA-COMP:9649"/>
        <dbReference type="Rhea" id="RHEA-COMP:9685"/>
        <dbReference type="ChEBI" id="CHEBI:15378"/>
        <dbReference type="ChEBI" id="CHEBI:16526"/>
        <dbReference type="ChEBI" id="CHEBI:64479"/>
        <dbReference type="ChEBI" id="CHEBI:78449"/>
        <dbReference type="ChEBI" id="CHEBI:78477"/>
        <dbReference type="ChEBI" id="CHEBI:78478"/>
    </reaction>
    <physiologicalReaction direction="left-to-right" evidence="24">
        <dbReference type="Rhea" id="RHEA:41901"/>
    </physiologicalReaction>
</comment>
<dbReference type="InterPro" id="IPR013968">
    <property type="entry name" value="PKS_KR"/>
</dbReference>
<dbReference type="SUPFAM" id="SSF55048">
    <property type="entry name" value="Probable ACP-binding domain of malonyl-CoA ACP transacylase"/>
    <property type="match status" value="1"/>
</dbReference>
<comment type="catalytic activity">
    <reaction evidence="18">
        <text>(3R)-hydroxybutanoyl-[ACP] = (2E)-butenoyl-[ACP] + H2O</text>
        <dbReference type="Rhea" id="RHEA:41808"/>
        <dbReference type="Rhea" id="RHEA-COMP:9626"/>
        <dbReference type="Rhea" id="RHEA-COMP:9627"/>
        <dbReference type="ChEBI" id="CHEBI:15377"/>
        <dbReference type="ChEBI" id="CHEBI:78451"/>
        <dbReference type="ChEBI" id="CHEBI:78453"/>
    </reaction>
    <physiologicalReaction direction="left-to-right" evidence="18">
        <dbReference type="Rhea" id="RHEA:41809"/>
    </physiologicalReaction>
</comment>
<evidence type="ECO:0000256" key="36">
    <source>
        <dbReference type="ARBA" id="ARBA00048571"/>
    </source>
</evidence>
<comment type="catalytic activity">
    <reaction evidence="46">
        <text>3-oxooctanoyl-[ACP] + NADPH + H(+) = (3R)-hydroxyoctanoyl-[ACP] + NADP(+)</text>
        <dbReference type="Rhea" id="RHEA:41840"/>
        <dbReference type="Rhea" id="RHEA-COMP:9633"/>
        <dbReference type="Rhea" id="RHEA-COMP:9634"/>
        <dbReference type="ChEBI" id="CHEBI:15378"/>
        <dbReference type="ChEBI" id="CHEBI:57783"/>
        <dbReference type="ChEBI" id="CHEBI:58349"/>
        <dbReference type="ChEBI" id="CHEBI:78460"/>
        <dbReference type="ChEBI" id="CHEBI:78461"/>
    </reaction>
    <physiologicalReaction direction="left-to-right" evidence="46">
        <dbReference type="Rhea" id="RHEA:41841"/>
    </physiologicalReaction>
</comment>
<evidence type="ECO:0000256" key="1">
    <source>
        <dbReference type="ARBA" id="ARBA00005189"/>
    </source>
</evidence>
<dbReference type="Gene3D" id="3.40.50.1820">
    <property type="entry name" value="alpha/beta hydrolase"/>
    <property type="match status" value="1"/>
</dbReference>
<dbReference type="GO" id="GO:0019171">
    <property type="term" value="F:(3R)-hydroxyacyl-[acyl-carrier-protein] dehydratase activity"/>
    <property type="evidence" value="ECO:0007669"/>
    <property type="project" value="UniProtKB-EC"/>
</dbReference>
<dbReference type="InterPro" id="IPR020841">
    <property type="entry name" value="PKS_Beta-ketoAc_synthase_dom"/>
</dbReference>
<dbReference type="InterPro" id="IPR050091">
    <property type="entry name" value="PKS_NRPS_Biosynth_Enz"/>
</dbReference>
<dbReference type="PANTHER" id="PTHR43775">
    <property type="entry name" value="FATTY ACID SYNTHASE"/>
    <property type="match status" value="1"/>
</dbReference>
<proteinExistence type="predicted"/>
<dbReference type="InterPro" id="IPR036291">
    <property type="entry name" value="NAD(P)-bd_dom_sf"/>
</dbReference>
<dbReference type="SMART" id="SM00826">
    <property type="entry name" value="PKS_DH"/>
    <property type="match status" value="1"/>
</dbReference>
<comment type="catalytic activity">
    <reaction evidence="34">
        <text>(2E)-octenoyl-[ACP] + NADPH + H(+) = octanoyl-[ACP] + NADP(+)</text>
        <dbReference type="Rhea" id="RHEA:41848"/>
        <dbReference type="Rhea" id="RHEA-COMP:9635"/>
        <dbReference type="Rhea" id="RHEA-COMP:9636"/>
        <dbReference type="ChEBI" id="CHEBI:15378"/>
        <dbReference type="ChEBI" id="CHEBI:57783"/>
        <dbReference type="ChEBI" id="CHEBI:58349"/>
        <dbReference type="ChEBI" id="CHEBI:78462"/>
        <dbReference type="ChEBI" id="CHEBI:78463"/>
    </reaction>
    <physiologicalReaction direction="left-to-right" evidence="34">
        <dbReference type="Rhea" id="RHEA:41849"/>
    </physiologicalReaction>
</comment>
<feature type="region of interest" description="N-terminal hotdog fold" evidence="50">
    <location>
        <begin position="904"/>
        <end position="1030"/>
    </location>
</feature>
<protein>
    <submittedName>
        <fullName evidence="53">Uncharacterized protein</fullName>
    </submittedName>
</protein>
<gene>
    <name evidence="53" type="ORF">N7517_010939</name>
</gene>
<dbReference type="GO" id="GO:0005886">
    <property type="term" value="C:plasma membrane"/>
    <property type="evidence" value="ECO:0007669"/>
    <property type="project" value="TreeGrafter"/>
</dbReference>
<dbReference type="EMBL" id="JAPZBT010000006">
    <property type="protein sequence ID" value="KAJ5356330.1"/>
    <property type="molecule type" value="Genomic_DNA"/>
</dbReference>
<dbReference type="PANTHER" id="PTHR43775:SF37">
    <property type="entry name" value="SI:DKEY-61P9.11"/>
    <property type="match status" value="1"/>
</dbReference>
<dbReference type="Gene3D" id="3.90.180.10">
    <property type="entry name" value="Medium-chain alcohol dehydrogenases, catalytic domain"/>
    <property type="match status" value="1"/>
</dbReference>
<evidence type="ECO:0000256" key="22">
    <source>
        <dbReference type="ARBA" id="ARBA00047400"/>
    </source>
</evidence>
<reference evidence="53" key="1">
    <citation type="submission" date="2022-12" db="EMBL/GenBank/DDBJ databases">
        <authorList>
            <person name="Petersen C."/>
        </authorList>
    </citation>
    <scope>NUCLEOTIDE SEQUENCE</scope>
    <source>
        <strain evidence="53">IBT 3081</strain>
    </source>
</reference>
<dbReference type="InterPro" id="IPR042104">
    <property type="entry name" value="PKS_dehydratase_sf"/>
</dbReference>
<dbReference type="Gene3D" id="3.40.50.720">
    <property type="entry name" value="NAD(P)-binding Rossmann-like Domain"/>
    <property type="match status" value="3"/>
</dbReference>
<comment type="catalytic activity">
    <reaction evidence="27">
        <text>(2E)-hexadecenoyl-[ACP] + NADPH + H(+) = hexadecanoyl-[ACP] + NADP(+)</text>
        <dbReference type="Rhea" id="RHEA:41912"/>
        <dbReference type="Rhea" id="RHEA-COMP:9651"/>
        <dbReference type="Rhea" id="RHEA-COMP:9652"/>
        <dbReference type="ChEBI" id="CHEBI:15378"/>
        <dbReference type="ChEBI" id="CHEBI:57783"/>
        <dbReference type="ChEBI" id="CHEBI:58349"/>
        <dbReference type="ChEBI" id="CHEBI:78481"/>
        <dbReference type="ChEBI" id="CHEBI:78483"/>
    </reaction>
    <physiologicalReaction direction="left-to-right" evidence="27">
        <dbReference type="Rhea" id="RHEA:41913"/>
    </physiologicalReaction>
</comment>
<evidence type="ECO:0000256" key="20">
    <source>
        <dbReference type="ARBA" id="ARBA00047300"/>
    </source>
</evidence>
<comment type="catalytic activity">
    <reaction evidence="36">
        <text>3-oxohexanoyl-[ACP] + NADPH + H(+) = (3R)-hydroxyhexanoyl-[ACP] + NADP(+)</text>
        <dbReference type="Rhea" id="RHEA:41824"/>
        <dbReference type="Rhea" id="RHEA-COMP:9629"/>
        <dbReference type="Rhea" id="RHEA-COMP:9630"/>
        <dbReference type="ChEBI" id="CHEBI:15378"/>
        <dbReference type="ChEBI" id="CHEBI:57783"/>
        <dbReference type="ChEBI" id="CHEBI:58349"/>
        <dbReference type="ChEBI" id="CHEBI:78456"/>
        <dbReference type="ChEBI" id="CHEBI:78457"/>
    </reaction>
    <physiologicalReaction direction="left-to-right" evidence="36">
        <dbReference type="Rhea" id="RHEA:41825"/>
    </physiologicalReaction>
</comment>
<dbReference type="Pfam" id="PF00698">
    <property type="entry name" value="Acyl_transf_1"/>
    <property type="match status" value="1"/>
</dbReference>
<dbReference type="GO" id="GO:0044550">
    <property type="term" value="P:secondary metabolite biosynthetic process"/>
    <property type="evidence" value="ECO:0007669"/>
    <property type="project" value="UniProtKB-ARBA"/>
</dbReference>
<comment type="catalytic activity">
    <reaction evidence="15">
        <text>(3R)-hydroxytetradecanoyl-[ACP] = (2E)-tetradecenoyl-[ACP] + H2O</text>
        <dbReference type="Rhea" id="RHEA:41892"/>
        <dbReference type="Rhea" id="RHEA-COMP:9646"/>
        <dbReference type="Rhea" id="RHEA-COMP:9647"/>
        <dbReference type="ChEBI" id="CHEBI:15377"/>
        <dbReference type="ChEBI" id="CHEBI:78474"/>
        <dbReference type="ChEBI" id="CHEBI:78475"/>
    </reaction>
    <physiologicalReaction direction="left-to-right" evidence="15">
        <dbReference type="Rhea" id="RHEA:41893"/>
    </physiologicalReaction>
</comment>
<evidence type="ECO:0000256" key="10">
    <source>
        <dbReference type="ARBA" id="ARBA00023332"/>
    </source>
</evidence>
<evidence type="ECO:0000256" key="43">
    <source>
        <dbReference type="ARBA" id="ARBA00049171"/>
    </source>
</evidence>
<feature type="active site" description="Proton acceptor; for dehydratase activity" evidence="50">
    <location>
        <position position="936"/>
    </location>
</feature>
<evidence type="ECO:0000256" key="19">
    <source>
        <dbReference type="ARBA" id="ARBA00023442"/>
    </source>
</evidence>
<comment type="catalytic activity">
    <reaction evidence="14">
        <text>a (3R)-hydroxyacyl-[ACP] = a (2E)-enoyl-[ACP] + H2O</text>
        <dbReference type="Rhea" id="RHEA:13097"/>
        <dbReference type="Rhea" id="RHEA-COMP:9925"/>
        <dbReference type="Rhea" id="RHEA-COMP:9945"/>
        <dbReference type="ChEBI" id="CHEBI:15377"/>
        <dbReference type="ChEBI" id="CHEBI:78784"/>
        <dbReference type="ChEBI" id="CHEBI:78827"/>
        <dbReference type="EC" id="4.2.1.59"/>
    </reaction>
    <physiologicalReaction direction="left-to-right" evidence="14">
        <dbReference type="Rhea" id="RHEA:13098"/>
    </physiologicalReaction>
</comment>
<evidence type="ECO:0000256" key="25">
    <source>
        <dbReference type="ARBA" id="ARBA00047500"/>
    </source>
</evidence>
<dbReference type="SMART" id="SM00827">
    <property type="entry name" value="PKS_AT"/>
    <property type="match status" value="1"/>
</dbReference>
<dbReference type="InterPro" id="IPR020807">
    <property type="entry name" value="PKS_DH"/>
</dbReference>
<dbReference type="InterPro" id="IPR049900">
    <property type="entry name" value="PKS_mFAS_DH"/>
</dbReference>
<comment type="catalytic activity">
    <reaction evidence="11">
        <text>(3R)-hydroxydodecanoyl-[ACP] = (2E)-dodecenoyl-[ACP] + H2O</text>
        <dbReference type="Rhea" id="RHEA:41876"/>
        <dbReference type="Rhea" id="RHEA-COMP:9642"/>
        <dbReference type="Rhea" id="RHEA-COMP:9643"/>
        <dbReference type="ChEBI" id="CHEBI:15377"/>
        <dbReference type="ChEBI" id="CHEBI:78470"/>
        <dbReference type="ChEBI" id="CHEBI:78472"/>
    </reaction>
    <physiologicalReaction direction="left-to-right" evidence="11">
        <dbReference type="Rhea" id="RHEA:41877"/>
    </physiologicalReaction>
</comment>
<dbReference type="SUPFAM" id="SSF47336">
    <property type="entry name" value="ACP-like"/>
    <property type="match status" value="1"/>
</dbReference>
<dbReference type="CDD" id="cd05195">
    <property type="entry name" value="enoyl_red"/>
    <property type="match status" value="1"/>
</dbReference>
<comment type="catalytic activity">
    <reaction evidence="47">
        <text>butanoyl-[ACP] + malonyl-[ACP] + H(+) = 3-oxohexanoyl-[ACP] + holo-[ACP] + CO2</text>
        <dbReference type="Rhea" id="RHEA:41820"/>
        <dbReference type="Rhea" id="RHEA-COMP:9623"/>
        <dbReference type="Rhea" id="RHEA-COMP:9628"/>
        <dbReference type="Rhea" id="RHEA-COMP:9629"/>
        <dbReference type="Rhea" id="RHEA-COMP:9685"/>
        <dbReference type="ChEBI" id="CHEBI:15378"/>
        <dbReference type="ChEBI" id="CHEBI:16526"/>
        <dbReference type="ChEBI" id="CHEBI:64479"/>
        <dbReference type="ChEBI" id="CHEBI:78449"/>
        <dbReference type="ChEBI" id="CHEBI:78454"/>
        <dbReference type="ChEBI" id="CHEBI:78456"/>
    </reaction>
    <physiologicalReaction direction="left-to-right" evidence="47">
        <dbReference type="Rhea" id="RHEA:41821"/>
    </physiologicalReaction>
</comment>
<dbReference type="OrthoDB" id="5334845at2759"/>
<comment type="catalytic activity">
    <reaction evidence="22">
        <text>a (3R)-hydroxyacyl-[ACP] + NADP(+) = a 3-oxoacyl-[ACP] + NADPH + H(+)</text>
        <dbReference type="Rhea" id="RHEA:17397"/>
        <dbReference type="Rhea" id="RHEA-COMP:9916"/>
        <dbReference type="Rhea" id="RHEA-COMP:9945"/>
        <dbReference type="ChEBI" id="CHEBI:15378"/>
        <dbReference type="ChEBI" id="CHEBI:57783"/>
        <dbReference type="ChEBI" id="CHEBI:58349"/>
        <dbReference type="ChEBI" id="CHEBI:78776"/>
        <dbReference type="ChEBI" id="CHEBI:78827"/>
        <dbReference type="EC" id="1.1.1.100"/>
    </reaction>
    <physiologicalReaction direction="right-to-left" evidence="22">
        <dbReference type="Rhea" id="RHEA:17399"/>
    </physiologicalReaction>
</comment>
<dbReference type="InterPro" id="IPR013154">
    <property type="entry name" value="ADH-like_N"/>
</dbReference>
<evidence type="ECO:0000256" key="31">
    <source>
        <dbReference type="ARBA" id="ARBA00048051"/>
    </source>
</evidence>
<comment type="catalytic activity">
    <reaction evidence="17">
        <text>(3R)-hydroxyhexadecanoyl-[ACP] = (2E)-hexadecenoyl-[ACP] + H2O</text>
        <dbReference type="Rhea" id="RHEA:41908"/>
        <dbReference type="Rhea" id="RHEA-COMP:9650"/>
        <dbReference type="Rhea" id="RHEA-COMP:9651"/>
        <dbReference type="ChEBI" id="CHEBI:15377"/>
        <dbReference type="ChEBI" id="CHEBI:78480"/>
        <dbReference type="ChEBI" id="CHEBI:78481"/>
    </reaction>
    <physiologicalReaction direction="left-to-right" evidence="17">
        <dbReference type="Rhea" id="RHEA:41909"/>
    </physiologicalReaction>
</comment>
<evidence type="ECO:0000256" key="48">
    <source>
        <dbReference type="ARBA" id="ARBA00049521"/>
    </source>
</evidence>
<evidence type="ECO:0000256" key="26">
    <source>
        <dbReference type="ARBA" id="ARBA00047578"/>
    </source>
</evidence>
<evidence type="ECO:0000256" key="39">
    <source>
        <dbReference type="ARBA" id="ARBA00048704"/>
    </source>
</evidence>
<evidence type="ECO:0000256" key="44">
    <source>
        <dbReference type="ARBA" id="ARBA00049263"/>
    </source>
</evidence>
<dbReference type="SMART" id="SM00829">
    <property type="entry name" value="PKS_ER"/>
    <property type="match status" value="1"/>
</dbReference>
<evidence type="ECO:0000256" key="42">
    <source>
        <dbReference type="ARBA" id="ARBA00049109"/>
    </source>
</evidence>
<dbReference type="SUPFAM" id="SSF52151">
    <property type="entry name" value="FabD/lysophospholipase-like"/>
    <property type="match status" value="1"/>
</dbReference>
<evidence type="ECO:0000256" key="45">
    <source>
        <dbReference type="ARBA" id="ARBA00049414"/>
    </source>
</evidence>
<accession>A0A9W9R9T3</accession>
<dbReference type="GO" id="GO:0141148">
    <property type="term" value="F:enoyl-[acyl-carrier-protein] reductase (NADPH) activity"/>
    <property type="evidence" value="ECO:0007669"/>
    <property type="project" value="UniProtKB-EC"/>
</dbReference>
<comment type="catalytic activity">
    <reaction evidence="48">
        <text>(2E)-decenoyl-[ACP] + NADPH + H(+) = decanoyl-[ACP] + NADP(+)</text>
        <dbReference type="Rhea" id="RHEA:41864"/>
        <dbReference type="Rhea" id="RHEA-COMP:9639"/>
        <dbReference type="Rhea" id="RHEA-COMP:9640"/>
        <dbReference type="ChEBI" id="CHEBI:15378"/>
        <dbReference type="ChEBI" id="CHEBI:57783"/>
        <dbReference type="ChEBI" id="CHEBI:58349"/>
        <dbReference type="ChEBI" id="CHEBI:78467"/>
        <dbReference type="ChEBI" id="CHEBI:78468"/>
    </reaction>
    <physiologicalReaction direction="left-to-right" evidence="48">
        <dbReference type="Rhea" id="RHEA:41865"/>
    </physiologicalReaction>
</comment>
<dbReference type="PROSITE" id="PS00606">
    <property type="entry name" value="KS3_1"/>
    <property type="match status" value="1"/>
</dbReference>
<keyword evidence="8" id="KW-0511">Multifunctional enzyme</keyword>
<dbReference type="Proteomes" id="UP001147752">
    <property type="component" value="Unassembled WGS sequence"/>
</dbReference>
<dbReference type="GO" id="GO:0004315">
    <property type="term" value="F:3-oxoacyl-[acyl-carrier-protein] synthase activity"/>
    <property type="evidence" value="ECO:0007669"/>
    <property type="project" value="UniProtKB-EC"/>
</dbReference>
<evidence type="ECO:0000256" key="2">
    <source>
        <dbReference type="ARBA" id="ARBA00022450"/>
    </source>
</evidence>
<dbReference type="InterPro" id="IPR013149">
    <property type="entry name" value="ADH-like_C"/>
</dbReference>
<evidence type="ECO:0000256" key="38">
    <source>
        <dbReference type="ARBA" id="ARBA00048691"/>
    </source>
</evidence>
<comment type="catalytic activity">
    <reaction evidence="13">
        <text>(3R)-hydroxydecanoyl-[ACP] = (2E)-decenoyl-[ACP] + H2O</text>
        <dbReference type="Rhea" id="RHEA:41860"/>
        <dbReference type="Rhea" id="RHEA-COMP:9638"/>
        <dbReference type="Rhea" id="RHEA-COMP:9639"/>
        <dbReference type="ChEBI" id="CHEBI:15377"/>
        <dbReference type="ChEBI" id="CHEBI:78466"/>
        <dbReference type="ChEBI" id="CHEBI:78467"/>
    </reaction>
    <physiologicalReaction direction="left-to-right" evidence="13">
        <dbReference type="Rhea" id="RHEA:41861"/>
    </physiologicalReaction>
</comment>
<comment type="catalytic activity">
    <reaction evidence="44">
        <text>3-oxododecanoyl-[ACP] + NADPH + H(+) = (3R)-hydroxydodecanoyl-[ACP] + NADP(+)</text>
        <dbReference type="Rhea" id="RHEA:41872"/>
        <dbReference type="Rhea" id="RHEA-COMP:9641"/>
        <dbReference type="Rhea" id="RHEA-COMP:9642"/>
        <dbReference type="ChEBI" id="CHEBI:15378"/>
        <dbReference type="ChEBI" id="CHEBI:57783"/>
        <dbReference type="ChEBI" id="CHEBI:58349"/>
        <dbReference type="ChEBI" id="CHEBI:78469"/>
        <dbReference type="ChEBI" id="CHEBI:78470"/>
    </reaction>
    <physiologicalReaction direction="left-to-right" evidence="44">
        <dbReference type="Rhea" id="RHEA:41873"/>
    </physiologicalReaction>
</comment>
<comment type="catalytic activity">
    <reaction evidence="33">
        <text>tetradecanoyl-[ACP] + H2O = tetradecanoate + holo-[ACP] + H(+)</text>
        <dbReference type="Rhea" id="RHEA:30123"/>
        <dbReference type="Rhea" id="RHEA-COMP:9648"/>
        <dbReference type="Rhea" id="RHEA-COMP:9685"/>
        <dbReference type="ChEBI" id="CHEBI:15377"/>
        <dbReference type="ChEBI" id="CHEBI:15378"/>
        <dbReference type="ChEBI" id="CHEBI:30807"/>
        <dbReference type="ChEBI" id="CHEBI:64479"/>
        <dbReference type="ChEBI" id="CHEBI:78477"/>
        <dbReference type="EC" id="3.1.2.14"/>
    </reaction>
    <physiologicalReaction direction="left-to-right" evidence="33">
        <dbReference type="Rhea" id="RHEA:30124"/>
    </physiologicalReaction>
</comment>
<evidence type="ECO:0000256" key="30">
    <source>
        <dbReference type="ARBA" id="ARBA00047961"/>
    </source>
</evidence>
<dbReference type="Pfam" id="PF14765">
    <property type="entry name" value="PS-DH"/>
    <property type="match status" value="1"/>
</dbReference>
<dbReference type="SUPFAM" id="SSF51735">
    <property type="entry name" value="NAD(P)-binding Rossmann-fold domains"/>
    <property type="match status" value="3"/>
</dbReference>
<dbReference type="GO" id="GO:0004316">
    <property type="term" value="F:3-oxoacyl-[acyl-carrier-protein] reductase (NADPH) activity"/>
    <property type="evidence" value="ECO:0007669"/>
    <property type="project" value="UniProtKB-EC"/>
</dbReference>
<evidence type="ECO:0000256" key="7">
    <source>
        <dbReference type="ARBA" id="ARBA00022898"/>
    </source>
</evidence>
<feature type="domain" description="PKS/mFAS DH" evidence="52">
    <location>
        <begin position="904"/>
        <end position="1193"/>
    </location>
</feature>
<evidence type="ECO:0000256" key="29">
    <source>
        <dbReference type="ARBA" id="ARBA00047953"/>
    </source>
</evidence>
<comment type="catalytic activity">
    <reaction evidence="42">
        <text>decanoyl-[ACP] + malonyl-[ACP] + H(+) = 3-oxododecanoyl-[ACP] + holo-[ACP] + CO2</text>
        <dbReference type="Rhea" id="RHEA:41868"/>
        <dbReference type="Rhea" id="RHEA-COMP:9623"/>
        <dbReference type="Rhea" id="RHEA-COMP:9640"/>
        <dbReference type="Rhea" id="RHEA-COMP:9641"/>
        <dbReference type="Rhea" id="RHEA-COMP:9685"/>
        <dbReference type="ChEBI" id="CHEBI:15378"/>
        <dbReference type="ChEBI" id="CHEBI:16526"/>
        <dbReference type="ChEBI" id="CHEBI:64479"/>
        <dbReference type="ChEBI" id="CHEBI:78449"/>
        <dbReference type="ChEBI" id="CHEBI:78468"/>
        <dbReference type="ChEBI" id="CHEBI:78469"/>
    </reaction>
    <physiologicalReaction direction="left-to-right" evidence="42">
        <dbReference type="Rhea" id="RHEA:41869"/>
    </physiologicalReaction>
</comment>
<comment type="catalytic activity">
    <reaction evidence="28">
        <text>(2E)-hexenoyl-[ACP] + NADPH + H(+) = hexanoyl-[ACP] + NADP(+)</text>
        <dbReference type="Rhea" id="RHEA:41832"/>
        <dbReference type="Rhea" id="RHEA-COMP:9631"/>
        <dbReference type="Rhea" id="RHEA-COMP:9632"/>
        <dbReference type="ChEBI" id="CHEBI:15378"/>
        <dbReference type="ChEBI" id="CHEBI:57783"/>
        <dbReference type="ChEBI" id="CHEBI:58349"/>
        <dbReference type="ChEBI" id="CHEBI:78458"/>
        <dbReference type="ChEBI" id="CHEBI:78459"/>
    </reaction>
    <physiologicalReaction direction="left-to-right" evidence="28">
        <dbReference type="Rhea" id="RHEA:41833"/>
    </physiologicalReaction>
</comment>
<comment type="caution">
    <text evidence="53">The sequence shown here is derived from an EMBL/GenBank/DDBJ whole genome shotgun (WGS) entry which is preliminary data.</text>
</comment>
<dbReference type="InterPro" id="IPR018201">
    <property type="entry name" value="Ketoacyl_synth_AS"/>
</dbReference>
<comment type="pathway">
    <text evidence="1">Lipid metabolism.</text>
</comment>
<evidence type="ECO:0000256" key="3">
    <source>
        <dbReference type="ARBA" id="ARBA00022553"/>
    </source>
</evidence>
<comment type="catalytic activity">
    <reaction evidence="21">
        <text>hexanoyl-[ACP] + malonyl-[ACP] + H(+) = 3-oxooctanoyl-[ACP] + holo-[ACP] + CO2</text>
        <dbReference type="Rhea" id="RHEA:41836"/>
        <dbReference type="Rhea" id="RHEA-COMP:9623"/>
        <dbReference type="Rhea" id="RHEA-COMP:9632"/>
        <dbReference type="Rhea" id="RHEA-COMP:9633"/>
        <dbReference type="Rhea" id="RHEA-COMP:9685"/>
        <dbReference type="ChEBI" id="CHEBI:15378"/>
        <dbReference type="ChEBI" id="CHEBI:16526"/>
        <dbReference type="ChEBI" id="CHEBI:64479"/>
        <dbReference type="ChEBI" id="CHEBI:78449"/>
        <dbReference type="ChEBI" id="CHEBI:78459"/>
        <dbReference type="ChEBI" id="CHEBI:78460"/>
    </reaction>
    <physiologicalReaction direction="left-to-right" evidence="21">
        <dbReference type="Rhea" id="RHEA:41837"/>
    </physiologicalReaction>
</comment>
<comment type="catalytic activity">
    <reaction evidence="49">
        <text>octanoyl-[ACP] + malonyl-[ACP] + H(+) = 3-oxodecanoyl-[ACP] + holo-[ACP] + CO2</text>
        <dbReference type="Rhea" id="RHEA:41852"/>
        <dbReference type="Rhea" id="RHEA-COMP:9623"/>
        <dbReference type="Rhea" id="RHEA-COMP:9636"/>
        <dbReference type="Rhea" id="RHEA-COMP:9637"/>
        <dbReference type="Rhea" id="RHEA-COMP:9685"/>
        <dbReference type="ChEBI" id="CHEBI:15378"/>
        <dbReference type="ChEBI" id="CHEBI:16526"/>
        <dbReference type="ChEBI" id="CHEBI:64479"/>
        <dbReference type="ChEBI" id="CHEBI:78449"/>
        <dbReference type="ChEBI" id="CHEBI:78463"/>
        <dbReference type="ChEBI" id="CHEBI:78464"/>
    </reaction>
    <physiologicalReaction direction="left-to-right" evidence="49">
        <dbReference type="Rhea" id="RHEA:41853"/>
    </physiologicalReaction>
</comment>
<evidence type="ECO:0000256" key="9">
    <source>
        <dbReference type="ARBA" id="ARBA00023315"/>
    </source>
</evidence>
<dbReference type="InterPro" id="IPR036736">
    <property type="entry name" value="ACP-like_sf"/>
</dbReference>
<comment type="catalytic activity">
    <reaction evidence="43">
        <text>(2E)-tetradecenoyl-[ACP] + NADPH + H(+) = tetradecanoyl-[ACP] + NADP(+)</text>
        <dbReference type="Rhea" id="RHEA:41896"/>
        <dbReference type="Rhea" id="RHEA-COMP:9647"/>
        <dbReference type="Rhea" id="RHEA-COMP:9648"/>
        <dbReference type="ChEBI" id="CHEBI:15378"/>
        <dbReference type="ChEBI" id="CHEBI:57783"/>
        <dbReference type="ChEBI" id="CHEBI:58349"/>
        <dbReference type="ChEBI" id="CHEBI:78475"/>
        <dbReference type="ChEBI" id="CHEBI:78477"/>
    </reaction>
    <physiologicalReaction direction="left-to-right" evidence="43">
        <dbReference type="Rhea" id="RHEA:41897"/>
    </physiologicalReaction>
</comment>
<dbReference type="GO" id="GO:1901336">
    <property type="term" value="P:lactone biosynthetic process"/>
    <property type="evidence" value="ECO:0007669"/>
    <property type="project" value="UniProtKB-ARBA"/>
</dbReference>
<dbReference type="Pfam" id="PF00550">
    <property type="entry name" value="PP-binding"/>
    <property type="match status" value="1"/>
</dbReference>
<evidence type="ECO:0000256" key="4">
    <source>
        <dbReference type="ARBA" id="ARBA00022679"/>
    </source>
</evidence>
<dbReference type="GO" id="GO:0005737">
    <property type="term" value="C:cytoplasm"/>
    <property type="evidence" value="ECO:0007669"/>
    <property type="project" value="TreeGrafter"/>
</dbReference>
<comment type="catalytic activity">
    <reaction evidence="25">
        <text>(2E)-butenoyl-[ACP] + NADPH + H(+) = butanoyl-[ACP] + NADP(+)</text>
        <dbReference type="Rhea" id="RHEA:41812"/>
        <dbReference type="Rhea" id="RHEA-COMP:9627"/>
        <dbReference type="Rhea" id="RHEA-COMP:9628"/>
        <dbReference type="ChEBI" id="CHEBI:15378"/>
        <dbReference type="ChEBI" id="CHEBI:57783"/>
        <dbReference type="ChEBI" id="CHEBI:58349"/>
        <dbReference type="ChEBI" id="CHEBI:78453"/>
        <dbReference type="ChEBI" id="CHEBI:78454"/>
    </reaction>
    <physiologicalReaction direction="left-to-right" evidence="25">
        <dbReference type="Rhea" id="RHEA:41813"/>
    </physiologicalReaction>
</comment>
<evidence type="ECO:0000256" key="40">
    <source>
        <dbReference type="ARBA" id="ARBA00048935"/>
    </source>
</evidence>
<keyword evidence="9" id="KW-0012">Acyltransferase</keyword>
<keyword evidence="6" id="KW-0521">NADP</keyword>
<dbReference type="GO" id="GO:0017000">
    <property type="term" value="P:antibiotic biosynthetic process"/>
    <property type="evidence" value="ECO:0007669"/>
    <property type="project" value="UniProtKB-ARBA"/>
</dbReference>
<comment type="catalytic activity">
    <reaction evidence="38">
        <text>holo-[ACP] + acetyl-CoA = acetyl-[ACP] + CoA</text>
        <dbReference type="Rhea" id="RHEA:41788"/>
        <dbReference type="Rhea" id="RHEA-COMP:9621"/>
        <dbReference type="Rhea" id="RHEA-COMP:9685"/>
        <dbReference type="ChEBI" id="CHEBI:57287"/>
        <dbReference type="ChEBI" id="CHEBI:57288"/>
        <dbReference type="ChEBI" id="CHEBI:64479"/>
        <dbReference type="ChEBI" id="CHEBI:78446"/>
        <dbReference type="EC" id="2.3.1.38"/>
    </reaction>
    <physiologicalReaction direction="left-to-right" evidence="38">
        <dbReference type="Rhea" id="RHEA:41789"/>
    </physiologicalReaction>
</comment>
<comment type="catalytic activity">
    <reaction evidence="31">
        <text>hexadecanoyl-[ACP] + malonyl-[ACP] + H(+) = 3-oxooctadecanoyl-[ACP] + holo-[ACP] + CO2</text>
        <dbReference type="Rhea" id="RHEA:41916"/>
        <dbReference type="Rhea" id="RHEA-COMP:9623"/>
        <dbReference type="Rhea" id="RHEA-COMP:9652"/>
        <dbReference type="Rhea" id="RHEA-COMP:9653"/>
        <dbReference type="Rhea" id="RHEA-COMP:9685"/>
        <dbReference type="ChEBI" id="CHEBI:15378"/>
        <dbReference type="ChEBI" id="CHEBI:16526"/>
        <dbReference type="ChEBI" id="CHEBI:64479"/>
        <dbReference type="ChEBI" id="CHEBI:78449"/>
        <dbReference type="ChEBI" id="CHEBI:78483"/>
        <dbReference type="ChEBI" id="CHEBI:78487"/>
    </reaction>
    <physiologicalReaction direction="left-to-right" evidence="31">
        <dbReference type="Rhea" id="RHEA:41917"/>
    </physiologicalReaction>
</comment>
<sequence length="2357" mass="257959">MVSTNREPIAVVGIGCRLPGGVTSSKEFWEVLRQGKDLVSEVPNNRFDASALHDDDPGKYGTIRSIKGGFIDKIQSFDAEFFGIFPNEASKIDPQQRLLLEASIHALEDSGTTLKEVAGSQTGVFVGMFANDYLCIQAATEQRDIVSPHVGMGTHDCSVANRVSHRLDLRGPSITMNTACSSSLVALHLACQSLWAQETDAALVGGVNAILRPESTILLSKAGFLSPDGTCKSFDAAANGYVRSEGVGMVYLKPLSRALQNKDRIYALVRNSLVNQDGYTAEGFTVPSFAAQAALLLSVYKDSSTDPAKVRYVEAHGPGTPVGDPIEASALGKQLGQARSKEQDPLWIGSVKGNFGHLEGAAGIAGFIKAALVTFHREIPPQVHFKNPNPAIDFQSLQLAVPTEIIPLASDRQHKLCVGVNSFGAGGTNAHAILEEGPDDTRSSNPLPDHEPRVYLLSSRSRSAMEQAARELASYLRLQQPALDDVAYTLNMRRSSHNQISIIPAEGLEDLCSRLEQLSSGQGTKQVLLLQRRSGSSTKSAFVFSGQGGQWLGMGTALAQQEVVFRESLAAFDEIFIALGGFSIRTEISSCEGDPERINETTLVQPAIAAIQIALARTFMSYGLTPDAIVGHSIGEVAAAHIAGALSLEEAVKVIYFRSQIQSKAAGTGSMLAVGISWKMAEQLIQRRHLGGNMEIAAHNGPKMTTLTGSTVELEQLASFLEDQGTFARFVKVDVPYHSRFMDPLENELVAALSSVQGKQTTINLYSTVTTRIEPGTHLSGEYWFQNVRSPVRFLETAERMLEDGYDLLVEIGPHPVLVSGTRELAQSAKRSVNILPAMTRGNEIEPFSCVIGAAHATGVHADIQSFNGGGGQFIDLPLYPFQRQHYWYEHPEAQQRRLNQNQHPFLGSVVRLTDESRGGVRLRLSTGVSPFLADHIVDGAVVFPMTGHVECAYLAARELLPHMKIWLEDLRFEHPVILASAEDVAPQVLLEITSPANDFVISSRSADSTPDVAWRVCSRGRINALDERSGAVPEELESVRSRVQSGMEVDSETFYSKLEQSGLRYGEAFRGAQKIWRLGGEIFSYTKLPSSLHAEAARFRFHPALLDTCLHTMFVDKDHHGDSRYVNLPYHVGQVEIFEAEEPITSAFVHIKVTHRDDTFLRCNTSVYAENGQILAVGTEITTKRILGQHVPRLLEHEVCFQPETPDGSTSIEIDFENVLVLEPEKGDFDWQSTIQNAFPHTQFHQRCLEEIDVAWNPTEWGFQWDRRLLVLIPAFMPWSYCRRFHRTVEVVMKALLRVATWLQQNQGLPTLVIVTKGSCMTSADSQCDPISFAVQGAVRVMANELPRVRIRCVDLPLNQLDQNIPLLEEELRTSHLGQFESVVAIRPEGRFFKRIVAVDPEEEEKRIKRRLPARGGNYFSEPGVSGSLDNIVLRQKSQEQLGPDDVGIEVHAAGLNVKDIMNIFGLLSERAISRSLAGQNLGLEIAGRVTAVGENVQDIDIGTPVMARVSHGLGGFATAHRNLLEPIPSSMTYSQAACVPLAFITAYYALAYLGRLESGERVLIHSAAGGVGIAAIQIAKHLGARVYATAGTPIHRAWALEMGVEAVFDSHSTSFHDQLKATTGGQGMDVVLNSLSGAMFLQSVACLAPFGRFLEIGKTDIYRNMRLGLEQFGQNGSFFAIDVDRLAAQKPDLHRRMLSEVCTLFENGKLVPLPITTYPITEISTALKAVSRSTVIGNVAVELPDNTEVEVAPPIQLKLRGDRTYLITGGASGLGLHFSRLLLERGARHLVLVSRSGPKFEEDHAILLDLRRRGANVRVEKADISSLEAATLLFTHRTDWPPIAGVIHCAGILGDSQAHETTMDEFWRVFKPKALGAWNLHLATHHMNLDFFVLISSIASIVGLSGQFGYAAANQYLDGLAHYRRASGLPGLSLNLGLMGHFAGMSEKSERNARLHEILHSMGLLTMSLPAVLSTFERSILHGTTQRMAANIDWSMFLTAYPHLIRDGAFMGLKNQQAELGSSGSTRSIANLSGPERVTMIADTICLGLAKIIGVESSRVSLTEKISEYVFDSLTLTQLRGVILREVRVTYPLMRLFEGPSIQEIAVELNSSFQNGHLESQKTDAANDIYEGGTSSELSTLSKWFIGGSAVNSSCPRLVCFPSMGAGASLFAPFLMDPPIGLSPVAVQLPGRENRSEEAILTTMSEVVSGILSEMDKVVGAPYIFWGHSFGGIIAFEVIRALRRQGKPLPRLLITGTIAPHLIKIWQKRDVLLQSFNQDYSPEYLMAISQYVDNPDFVRSILPMLGNDAPLLLNYRFAEEGPLDIPITAFTARQDEMVYPDETEIIGSCTGTGTY</sequence>
<keyword evidence="4" id="KW-0808">Transferase</keyword>
<evidence type="ECO:0000256" key="14">
    <source>
        <dbReference type="ARBA" id="ARBA00023394"/>
    </source>
</evidence>
<evidence type="ECO:0000256" key="6">
    <source>
        <dbReference type="ARBA" id="ARBA00022857"/>
    </source>
</evidence>
<dbReference type="Gene3D" id="3.30.70.3290">
    <property type="match status" value="1"/>
</dbReference>
<evidence type="ECO:0000256" key="28">
    <source>
        <dbReference type="ARBA" id="ARBA00047897"/>
    </source>
</evidence>
<dbReference type="SMART" id="SM00822">
    <property type="entry name" value="PKS_KR"/>
    <property type="match status" value="1"/>
</dbReference>
<dbReference type="GO" id="GO:0016874">
    <property type="term" value="F:ligase activity"/>
    <property type="evidence" value="ECO:0007669"/>
    <property type="project" value="UniProtKB-KW"/>
</dbReference>
<evidence type="ECO:0000256" key="13">
    <source>
        <dbReference type="ARBA" id="ARBA00023388"/>
    </source>
</evidence>
<evidence type="ECO:0000259" key="51">
    <source>
        <dbReference type="PROSITE" id="PS52004"/>
    </source>
</evidence>
<comment type="catalytic activity">
    <reaction evidence="16">
        <text>(3R)-hydroxyoctadecanoyl-[ACP] = (2E)-octadecenoyl-[ACP] + H2O</text>
        <dbReference type="Rhea" id="RHEA:41924"/>
        <dbReference type="Rhea" id="RHEA-COMP:9654"/>
        <dbReference type="Rhea" id="RHEA-COMP:9655"/>
        <dbReference type="ChEBI" id="CHEBI:15377"/>
        <dbReference type="ChEBI" id="CHEBI:78488"/>
        <dbReference type="ChEBI" id="CHEBI:78489"/>
    </reaction>
    <physiologicalReaction direction="left-to-right" evidence="16">
        <dbReference type="Rhea" id="RHEA:41925"/>
    </physiologicalReaction>
</comment>
<dbReference type="GO" id="GO:0004313">
    <property type="term" value="F:[acyl-carrier-protein] S-acetyltransferase activity"/>
    <property type="evidence" value="ECO:0007669"/>
    <property type="project" value="UniProtKB-EC"/>
</dbReference>
<evidence type="ECO:0000256" key="41">
    <source>
        <dbReference type="ARBA" id="ARBA00049019"/>
    </source>
</evidence>
<keyword evidence="3" id="KW-0597">Phosphoprotein</keyword>
<evidence type="ECO:0000313" key="54">
    <source>
        <dbReference type="Proteomes" id="UP001147752"/>
    </source>
</evidence>
<comment type="catalytic activity">
    <reaction evidence="39">
        <text>hexadecanoyl-[ACP] + H2O = hexadecanoate + holo-[ACP] + H(+)</text>
        <dbReference type="Rhea" id="RHEA:41932"/>
        <dbReference type="Rhea" id="RHEA-COMP:9652"/>
        <dbReference type="Rhea" id="RHEA-COMP:9685"/>
        <dbReference type="ChEBI" id="CHEBI:7896"/>
        <dbReference type="ChEBI" id="CHEBI:15377"/>
        <dbReference type="ChEBI" id="CHEBI:15378"/>
        <dbReference type="ChEBI" id="CHEBI:64479"/>
        <dbReference type="ChEBI" id="CHEBI:78483"/>
        <dbReference type="EC" id="3.1.2.14"/>
    </reaction>
    <physiologicalReaction direction="left-to-right" evidence="39">
        <dbReference type="Rhea" id="RHEA:41933"/>
    </physiologicalReaction>
</comment>
<dbReference type="Pfam" id="PF16197">
    <property type="entry name" value="KAsynt_C_assoc"/>
    <property type="match status" value="1"/>
</dbReference>
<dbReference type="GO" id="GO:0004312">
    <property type="term" value="F:fatty acid synthase activity"/>
    <property type="evidence" value="ECO:0007669"/>
    <property type="project" value="TreeGrafter"/>
</dbReference>
<evidence type="ECO:0000256" key="34">
    <source>
        <dbReference type="ARBA" id="ARBA00048420"/>
    </source>
</evidence>
<dbReference type="PROSITE" id="PS52019">
    <property type="entry name" value="PKS_MFAS_DH"/>
    <property type="match status" value="1"/>
</dbReference>
<keyword evidence="54" id="KW-1185">Reference proteome</keyword>
<evidence type="ECO:0000256" key="27">
    <source>
        <dbReference type="ARBA" id="ARBA00047810"/>
    </source>
</evidence>
<dbReference type="SUPFAM" id="SSF50129">
    <property type="entry name" value="GroES-like"/>
    <property type="match status" value="1"/>
</dbReference>
<dbReference type="InterPro" id="IPR009081">
    <property type="entry name" value="PP-bd_ACP"/>
</dbReference>
<comment type="catalytic activity">
    <reaction evidence="12">
        <text>(3R)-hydroxyhexanoyl-[ACP] = (2E)-hexenoyl-[ACP] + H2O</text>
        <dbReference type="Rhea" id="RHEA:41828"/>
        <dbReference type="Rhea" id="RHEA-COMP:9630"/>
        <dbReference type="Rhea" id="RHEA-COMP:9631"/>
        <dbReference type="ChEBI" id="CHEBI:15377"/>
        <dbReference type="ChEBI" id="CHEBI:78457"/>
        <dbReference type="ChEBI" id="CHEBI:78458"/>
    </reaction>
    <physiologicalReaction direction="left-to-right" evidence="12">
        <dbReference type="Rhea" id="RHEA:41829"/>
    </physiologicalReaction>
</comment>
<dbReference type="InterPro" id="IPR016036">
    <property type="entry name" value="Malonyl_transacylase_ACP-bd"/>
</dbReference>
<keyword evidence="2" id="KW-0596">Phosphopantetheine</keyword>
<comment type="catalytic activity">
    <reaction evidence="32">
        <text>(2E)-dodecenoyl-[ACP] + NADPH + H(+) = dodecanoyl-[ACP] + NADP(+)</text>
        <dbReference type="Rhea" id="RHEA:41880"/>
        <dbReference type="Rhea" id="RHEA-COMP:9643"/>
        <dbReference type="Rhea" id="RHEA-COMP:9644"/>
        <dbReference type="ChEBI" id="CHEBI:15378"/>
        <dbReference type="ChEBI" id="CHEBI:57783"/>
        <dbReference type="ChEBI" id="CHEBI:58349"/>
        <dbReference type="ChEBI" id="CHEBI:65264"/>
        <dbReference type="ChEBI" id="CHEBI:78472"/>
    </reaction>
    <physiologicalReaction direction="left-to-right" evidence="32">
        <dbReference type="Rhea" id="RHEA:41881"/>
    </physiologicalReaction>
</comment>
<dbReference type="InterPro" id="IPR029058">
    <property type="entry name" value="AB_hydrolase_fold"/>
</dbReference>
<dbReference type="Pfam" id="PF00107">
    <property type="entry name" value="ADH_zinc_N"/>
    <property type="match status" value="1"/>
</dbReference>